<name>A0A7C8ZVY7_OPUST</name>
<evidence type="ECO:0000313" key="2">
    <source>
        <dbReference type="EMBL" id="MBA4651593.1"/>
    </source>
</evidence>
<feature type="transmembrane region" description="Helical" evidence="1">
    <location>
        <begin position="86"/>
        <end position="106"/>
    </location>
</feature>
<feature type="transmembrane region" description="Helical" evidence="1">
    <location>
        <begin position="34"/>
        <end position="58"/>
    </location>
</feature>
<protein>
    <submittedName>
        <fullName evidence="2">Uncharacterized protein</fullName>
    </submittedName>
</protein>
<accession>A0A7C8ZVY7</accession>
<dbReference type="AlphaFoldDB" id="A0A7C8ZVY7"/>
<keyword evidence="1" id="KW-0472">Membrane</keyword>
<proteinExistence type="predicted"/>
<keyword evidence="1" id="KW-1133">Transmembrane helix</keyword>
<sequence>MEKPAPANCSNRPKPRRKIIFSGIIILRRQVLRYWLLLPLVYLLGLIICACSFSLLFFPNPAPGSVYRSHQIFQKLRDDILRDASTPIEVCSVMGFFSFLQFWSFYCV</sequence>
<reference evidence="2" key="1">
    <citation type="journal article" date="2013" name="J. Plant Res.">
        <title>Effect of fungi and light on seed germination of three Opuntia species from semiarid lands of central Mexico.</title>
        <authorList>
            <person name="Delgado-Sanchez P."/>
            <person name="Jimenez-Bremont J.F."/>
            <person name="Guerrero-Gonzalez Mde L."/>
            <person name="Flores J."/>
        </authorList>
    </citation>
    <scope>NUCLEOTIDE SEQUENCE</scope>
    <source>
        <tissue evidence="2">Cladode</tissue>
    </source>
</reference>
<reference evidence="2" key="2">
    <citation type="submission" date="2020-07" db="EMBL/GenBank/DDBJ databases">
        <authorList>
            <person name="Vera ALvarez R."/>
            <person name="Arias-Moreno D.M."/>
            <person name="Jimenez-Jacinto V."/>
            <person name="Jimenez-Bremont J.F."/>
            <person name="Swaminathan K."/>
            <person name="Moose S.P."/>
            <person name="Guerrero-Gonzalez M.L."/>
            <person name="Marino-Ramirez L."/>
            <person name="Landsman D."/>
            <person name="Rodriguez-Kessler M."/>
            <person name="Delgado-Sanchez P."/>
        </authorList>
    </citation>
    <scope>NUCLEOTIDE SEQUENCE</scope>
    <source>
        <tissue evidence="2">Cladode</tissue>
    </source>
</reference>
<evidence type="ECO:0000256" key="1">
    <source>
        <dbReference type="SAM" id="Phobius"/>
    </source>
</evidence>
<organism evidence="2">
    <name type="scientific">Opuntia streptacantha</name>
    <name type="common">Prickly pear cactus</name>
    <name type="synonym">Opuntia cardona</name>
    <dbReference type="NCBI Taxonomy" id="393608"/>
    <lineage>
        <taxon>Eukaryota</taxon>
        <taxon>Viridiplantae</taxon>
        <taxon>Streptophyta</taxon>
        <taxon>Embryophyta</taxon>
        <taxon>Tracheophyta</taxon>
        <taxon>Spermatophyta</taxon>
        <taxon>Magnoliopsida</taxon>
        <taxon>eudicotyledons</taxon>
        <taxon>Gunneridae</taxon>
        <taxon>Pentapetalae</taxon>
        <taxon>Caryophyllales</taxon>
        <taxon>Cactineae</taxon>
        <taxon>Cactaceae</taxon>
        <taxon>Opuntioideae</taxon>
        <taxon>Opuntia</taxon>
    </lineage>
</organism>
<dbReference type="EMBL" id="GISG01170683">
    <property type="protein sequence ID" value="MBA4651593.1"/>
    <property type="molecule type" value="Transcribed_RNA"/>
</dbReference>
<keyword evidence="1" id="KW-0812">Transmembrane</keyword>